<proteinExistence type="predicted"/>
<evidence type="ECO:0000313" key="1">
    <source>
        <dbReference type="EMBL" id="RDY06170.1"/>
    </source>
</evidence>
<name>A0A371HTQ9_MUCPR</name>
<organism evidence="1 2">
    <name type="scientific">Mucuna pruriens</name>
    <name type="common">Velvet bean</name>
    <name type="synonym">Dolichos pruriens</name>
    <dbReference type="NCBI Taxonomy" id="157652"/>
    <lineage>
        <taxon>Eukaryota</taxon>
        <taxon>Viridiplantae</taxon>
        <taxon>Streptophyta</taxon>
        <taxon>Embryophyta</taxon>
        <taxon>Tracheophyta</taxon>
        <taxon>Spermatophyta</taxon>
        <taxon>Magnoliopsida</taxon>
        <taxon>eudicotyledons</taxon>
        <taxon>Gunneridae</taxon>
        <taxon>Pentapetalae</taxon>
        <taxon>rosids</taxon>
        <taxon>fabids</taxon>
        <taxon>Fabales</taxon>
        <taxon>Fabaceae</taxon>
        <taxon>Papilionoideae</taxon>
        <taxon>50 kb inversion clade</taxon>
        <taxon>NPAAA clade</taxon>
        <taxon>indigoferoid/millettioid clade</taxon>
        <taxon>Phaseoleae</taxon>
        <taxon>Mucuna</taxon>
    </lineage>
</organism>
<gene>
    <name evidence="1" type="ORF">CR513_09890</name>
</gene>
<accession>A0A371HTQ9</accession>
<dbReference type="Proteomes" id="UP000257109">
    <property type="component" value="Unassembled WGS sequence"/>
</dbReference>
<keyword evidence="2" id="KW-1185">Reference proteome</keyword>
<protein>
    <recommendedName>
        <fullName evidence="3">RNase H type-1 domain-containing protein</fullName>
    </recommendedName>
</protein>
<evidence type="ECO:0008006" key="3">
    <source>
        <dbReference type="Google" id="ProtNLM"/>
    </source>
</evidence>
<evidence type="ECO:0000313" key="2">
    <source>
        <dbReference type="Proteomes" id="UP000257109"/>
    </source>
</evidence>
<comment type="caution">
    <text evidence="1">The sequence shown here is derived from an EMBL/GenBank/DDBJ whole genome shotgun (WGS) entry which is preliminary data.</text>
</comment>
<reference evidence="1" key="1">
    <citation type="submission" date="2018-05" db="EMBL/GenBank/DDBJ databases">
        <title>Draft genome of Mucuna pruriens seed.</title>
        <authorList>
            <person name="Nnadi N.E."/>
            <person name="Vos R."/>
            <person name="Hasami M.H."/>
            <person name="Devisetty U.K."/>
            <person name="Aguiy J.C."/>
        </authorList>
    </citation>
    <scope>NUCLEOTIDE SEQUENCE [LARGE SCALE GENOMIC DNA]</scope>
    <source>
        <strain evidence="1">JCA_2017</strain>
    </source>
</reference>
<dbReference type="OrthoDB" id="1740909at2759"/>
<dbReference type="AlphaFoldDB" id="A0A371HTQ9"/>
<sequence>MDYIKVQALASFITKLAPVDQGNSNRKERFLSVDKASNQRGNRESVILEGLNEASNNQAEYEALLLLTRMKLARDLGGQILTAKSDSKLVND</sequence>
<dbReference type="EMBL" id="QJKJ01001735">
    <property type="protein sequence ID" value="RDY06170.1"/>
    <property type="molecule type" value="Genomic_DNA"/>
</dbReference>
<feature type="non-terminal residue" evidence="1">
    <location>
        <position position="1"/>
    </location>
</feature>